<dbReference type="OrthoDB" id="4161406at2759"/>
<dbReference type="EMBL" id="MDYL01000010">
    <property type="protein sequence ID" value="OQD74536.1"/>
    <property type="molecule type" value="Genomic_DNA"/>
</dbReference>
<protein>
    <submittedName>
        <fullName evidence="2">Uncharacterized protein</fullName>
    </submittedName>
</protein>
<gene>
    <name evidence="2" type="ORF">PENDEC_c010G01390</name>
</gene>
<accession>A0A1V6PDC8</accession>
<feature type="chain" id="PRO_5012370431" evidence="1">
    <location>
        <begin position="23"/>
        <end position="163"/>
    </location>
</feature>
<evidence type="ECO:0000313" key="2">
    <source>
        <dbReference type="EMBL" id="OQD74536.1"/>
    </source>
</evidence>
<dbReference type="STRING" id="69771.A0A1V6PDC8"/>
<organism evidence="2 3">
    <name type="scientific">Penicillium decumbens</name>
    <dbReference type="NCBI Taxonomy" id="69771"/>
    <lineage>
        <taxon>Eukaryota</taxon>
        <taxon>Fungi</taxon>
        <taxon>Dikarya</taxon>
        <taxon>Ascomycota</taxon>
        <taxon>Pezizomycotina</taxon>
        <taxon>Eurotiomycetes</taxon>
        <taxon>Eurotiomycetidae</taxon>
        <taxon>Eurotiales</taxon>
        <taxon>Aspergillaceae</taxon>
        <taxon>Penicillium</taxon>
    </lineage>
</organism>
<sequence>MVSFKSLLGAVAIAASVQSGSAILVEISLDVALGTIGGCIGAAGGVTGGVSSAIANSKRAVDQIEEGPRTEPISRVKRQSYGTKYDWEQCHHELTGSTLNFQGEAPGTVVISGMPPTCMNLATVLTGKFDEGNPVPLSNNAVRFTGLTDDDVNKMQDALSARS</sequence>
<proteinExistence type="predicted"/>
<evidence type="ECO:0000256" key="1">
    <source>
        <dbReference type="SAM" id="SignalP"/>
    </source>
</evidence>
<feature type="signal peptide" evidence="1">
    <location>
        <begin position="1"/>
        <end position="22"/>
    </location>
</feature>
<dbReference type="OMA" id="KSCKHRR"/>
<comment type="caution">
    <text evidence="2">The sequence shown here is derived from an EMBL/GenBank/DDBJ whole genome shotgun (WGS) entry which is preliminary data.</text>
</comment>
<evidence type="ECO:0000313" key="3">
    <source>
        <dbReference type="Proteomes" id="UP000191522"/>
    </source>
</evidence>
<name>A0A1V6PDC8_PENDC</name>
<dbReference type="AlphaFoldDB" id="A0A1V6PDC8"/>
<keyword evidence="1" id="KW-0732">Signal</keyword>
<keyword evidence="3" id="KW-1185">Reference proteome</keyword>
<reference evidence="3" key="1">
    <citation type="journal article" date="2017" name="Nat. Microbiol.">
        <title>Global analysis of biosynthetic gene clusters reveals vast potential of secondary metabolite production in Penicillium species.</title>
        <authorList>
            <person name="Nielsen J.C."/>
            <person name="Grijseels S."/>
            <person name="Prigent S."/>
            <person name="Ji B."/>
            <person name="Dainat J."/>
            <person name="Nielsen K.F."/>
            <person name="Frisvad J.C."/>
            <person name="Workman M."/>
            <person name="Nielsen J."/>
        </authorList>
    </citation>
    <scope>NUCLEOTIDE SEQUENCE [LARGE SCALE GENOMIC DNA]</scope>
    <source>
        <strain evidence="3">IBT 11843</strain>
    </source>
</reference>
<dbReference type="Proteomes" id="UP000191522">
    <property type="component" value="Unassembled WGS sequence"/>
</dbReference>